<comment type="cofactor">
    <cofactor evidence="1">
        <name>FAD</name>
        <dbReference type="ChEBI" id="CHEBI:57692"/>
    </cofactor>
</comment>
<gene>
    <name evidence="7" type="ORF">ASZ90_002379</name>
</gene>
<dbReference type="Gene3D" id="1.10.45.10">
    <property type="entry name" value="Vanillyl-alcohol Oxidase, Chain A, domain 4"/>
    <property type="match status" value="1"/>
</dbReference>
<dbReference type="InterPro" id="IPR016166">
    <property type="entry name" value="FAD-bd_PCMH"/>
</dbReference>
<dbReference type="InterPro" id="IPR016167">
    <property type="entry name" value="FAD-bd_PCMH_sub1"/>
</dbReference>
<evidence type="ECO:0000256" key="2">
    <source>
        <dbReference type="ARBA" id="ARBA00008000"/>
    </source>
</evidence>
<dbReference type="PROSITE" id="PS51387">
    <property type="entry name" value="FAD_PCMH"/>
    <property type="match status" value="1"/>
</dbReference>
<dbReference type="PANTHER" id="PTHR42934:SF3">
    <property type="entry name" value="D-LACTATE DEHYDROGENASE"/>
    <property type="match status" value="1"/>
</dbReference>
<dbReference type="Gene3D" id="3.30.465.10">
    <property type="match status" value="1"/>
</dbReference>
<protein>
    <submittedName>
        <fullName evidence="7">Fad/fmn-containing dehydrogenase</fullName>
    </submittedName>
</protein>
<reference evidence="7" key="1">
    <citation type="journal article" date="2015" name="Proc. Natl. Acad. Sci. U.S.A.">
        <title>Networks of energetic and metabolic interactions define dynamics in microbial communities.</title>
        <authorList>
            <person name="Embree M."/>
            <person name="Liu J.K."/>
            <person name="Al-Bassam M.M."/>
            <person name="Zengler K."/>
        </authorList>
    </citation>
    <scope>NUCLEOTIDE SEQUENCE</scope>
</reference>
<keyword evidence="4" id="KW-0274">FAD</keyword>
<dbReference type="SUPFAM" id="SSF55103">
    <property type="entry name" value="FAD-linked oxidases, C-terminal domain"/>
    <property type="match status" value="1"/>
</dbReference>
<dbReference type="Gene3D" id="3.30.70.2740">
    <property type="match status" value="1"/>
</dbReference>
<dbReference type="EMBL" id="LNQE01000291">
    <property type="protein sequence ID" value="KUG27756.1"/>
    <property type="molecule type" value="Genomic_DNA"/>
</dbReference>
<dbReference type="FunFam" id="1.10.45.10:FF:000001">
    <property type="entry name" value="D-lactate dehydrogenase mitochondrial"/>
    <property type="match status" value="1"/>
</dbReference>
<evidence type="ECO:0000256" key="5">
    <source>
        <dbReference type="ARBA" id="ARBA00023002"/>
    </source>
</evidence>
<comment type="similarity">
    <text evidence="2">Belongs to the FAD-binding oxidoreductase/transferase type 4 family.</text>
</comment>
<dbReference type="InterPro" id="IPR004113">
    <property type="entry name" value="FAD-bd_oxidored_4_C"/>
</dbReference>
<dbReference type="GO" id="GO:0071949">
    <property type="term" value="F:FAD binding"/>
    <property type="evidence" value="ECO:0007669"/>
    <property type="project" value="InterPro"/>
</dbReference>
<evidence type="ECO:0000259" key="6">
    <source>
        <dbReference type="PROSITE" id="PS51387"/>
    </source>
</evidence>
<dbReference type="Pfam" id="PF02913">
    <property type="entry name" value="FAD-oxidase_C"/>
    <property type="match status" value="1"/>
</dbReference>
<evidence type="ECO:0000313" key="7">
    <source>
        <dbReference type="EMBL" id="KUG27756.1"/>
    </source>
</evidence>
<keyword evidence="3" id="KW-0285">Flavoprotein</keyword>
<dbReference type="InterPro" id="IPR016164">
    <property type="entry name" value="FAD-linked_Oxase-like_C"/>
</dbReference>
<dbReference type="InterPro" id="IPR036318">
    <property type="entry name" value="FAD-bd_PCMH-like_sf"/>
</dbReference>
<dbReference type="InterPro" id="IPR016171">
    <property type="entry name" value="Vanillyl_alc_oxidase_C-sub2"/>
</dbReference>
<comment type="caution">
    <text evidence="7">The sequence shown here is derived from an EMBL/GenBank/DDBJ whole genome shotgun (WGS) entry which is preliminary data.</text>
</comment>
<evidence type="ECO:0000256" key="4">
    <source>
        <dbReference type="ARBA" id="ARBA00022827"/>
    </source>
</evidence>
<dbReference type="Pfam" id="PF01565">
    <property type="entry name" value="FAD_binding_4"/>
    <property type="match status" value="1"/>
</dbReference>
<dbReference type="InterPro" id="IPR051914">
    <property type="entry name" value="FAD-linked_OxidoTrans_Type4"/>
</dbReference>
<dbReference type="FunFam" id="3.30.70.2740:FF:000001">
    <property type="entry name" value="D-lactate dehydrogenase mitochondrial"/>
    <property type="match status" value="1"/>
</dbReference>
<dbReference type="InterPro" id="IPR016169">
    <property type="entry name" value="FAD-bd_PCMH_sub2"/>
</dbReference>
<dbReference type="GO" id="GO:0016491">
    <property type="term" value="F:oxidoreductase activity"/>
    <property type="evidence" value="ECO:0007669"/>
    <property type="project" value="UniProtKB-KW"/>
</dbReference>
<evidence type="ECO:0000256" key="3">
    <source>
        <dbReference type="ARBA" id="ARBA00022630"/>
    </source>
</evidence>
<accession>A0A0W8G3Z4</accession>
<dbReference type="PANTHER" id="PTHR42934">
    <property type="entry name" value="GLYCOLATE OXIDASE SUBUNIT GLCD"/>
    <property type="match status" value="1"/>
</dbReference>
<proteinExistence type="inferred from homology"/>
<dbReference type="AlphaFoldDB" id="A0A0W8G3Z4"/>
<sequence length="470" mass="49643">MANGSSASPVRYAPIDAALAAELGKRFGPAFSLRDADISAASEDASGLRRRPEAVFFAKSVEDIQEIVHLANLHEFAVTPRGAGTGLAGGALAEHGGVVVSLADRNRILDVDPVNMLAVVEPGAVTGHIREAAKKKGLFYPPDPASLDKSTIGGNVATDAGGPACVKYGVTRDYVLGLEAVLPTGELVRTGVATRKGVVGYDLTRLLTGSEGTLGIITKLILKLIPHPRAVRTALALFPDPGKAVAAVGAVMTSGVTPSCVELMDHRCLNLVAELLPFPLWGGQTSLLLVETDGDDSAAESDMACVVAACRKMSALEVLPAGDEATRERMWNVRRQISTRIHDAAALYVSEDVAVPLAYIPELIAAVSALEREFGLSVYAFGHAGDGNIHLNMISESLEPDTRERMDRLVERVLNTVLNLGGTISGEHGLGLAKKRYAPLELSPTSLTLQRGIKKLFDPNMVLNPGKIFP</sequence>
<keyword evidence="5" id="KW-0560">Oxidoreductase</keyword>
<dbReference type="Gene3D" id="3.30.70.2190">
    <property type="match status" value="1"/>
</dbReference>
<dbReference type="SUPFAM" id="SSF56176">
    <property type="entry name" value="FAD-binding/transporter-associated domain-like"/>
    <property type="match status" value="1"/>
</dbReference>
<evidence type="ECO:0000256" key="1">
    <source>
        <dbReference type="ARBA" id="ARBA00001974"/>
    </source>
</evidence>
<feature type="domain" description="FAD-binding PCMH-type" evidence="6">
    <location>
        <begin position="48"/>
        <end position="227"/>
    </location>
</feature>
<dbReference type="InterPro" id="IPR006094">
    <property type="entry name" value="Oxid_FAD_bind_N"/>
</dbReference>
<name>A0A0W8G3Z4_9ZZZZ</name>
<dbReference type="Gene3D" id="3.30.43.10">
    <property type="entry name" value="Uridine Diphospho-n-acetylenolpyruvylglucosamine Reductase, domain 2"/>
    <property type="match status" value="1"/>
</dbReference>
<organism evidence="7">
    <name type="scientific">hydrocarbon metagenome</name>
    <dbReference type="NCBI Taxonomy" id="938273"/>
    <lineage>
        <taxon>unclassified sequences</taxon>
        <taxon>metagenomes</taxon>
        <taxon>ecological metagenomes</taxon>
    </lineage>
</organism>